<dbReference type="PANTHER" id="PTHR42646:SF2">
    <property type="entry name" value="5'-3' EXONUCLEASE FAMILY PROTEIN"/>
    <property type="match status" value="1"/>
</dbReference>
<evidence type="ECO:0000256" key="2">
    <source>
        <dbReference type="ARBA" id="ARBA00022723"/>
    </source>
</evidence>
<feature type="domain" description="5'-3' exonuclease" evidence="9">
    <location>
        <begin position="3"/>
        <end position="270"/>
    </location>
</feature>
<dbReference type="InterPro" id="IPR029060">
    <property type="entry name" value="PIN-like_dom_sf"/>
</dbReference>
<dbReference type="CDD" id="cd09859">
    <property type="entry name" value="PIN_53EXO"/>
    <property type="match status" value="1"/>
</dbReference>
<dbReference type="GO" id="GO:0008409">
    <property type="term" value="F:5'-3' exonuclease activity"/>
    <property type="evidence" value="ECO:0007669"/>
    <property type="project" value="InterPro"/>
</dbReference>
<dbReference type="SUPFAM" id="SSF88723">
    <property type="entry name" value="PIN domain-like"/>
    <property type="match status" value="1"/>
</dbReference>
<dbReference type="Gene3D" id="3.40.50.1010">
    <property type="entry name" value="5'-nuclease"/>
    <property type="match status" value="1"/>
</dbReference>
<dbReference type="InterPro" id="IPR020045">
    <property type="entry name" value="DNA_polI_H3TH"/>
</dbReference>
<dbReference type="SUPFAM" id="SSF47807">
    <property type="entry name" value="5' to 3' exonuclease, C-terminal subdomain"/>
    <property type="match status" value="1"/>
</dbReference>
<dbReference type="InterPro" id="IPR036279">
    <property type="entry name" value="5-3_exonuclease_C_sf"/>
</dbReference>
<keyword evidence="1 8" id="KW-0540">Nuclease</keyword>
<feature type="region of interest" description="Interaction with DNA" evidence="8">
    <location>
        <begin position="205"/>
        <end position="210"/>
    </location>
</feature>
<dbReference type="InterPro" id="IPR022895">
    <property type="entry name" value="Xni"/>
</dbReference>
<dbReference type="PANTHER" id="PTHR42646">
    <property type="entry name" value="FLAP ENDONUCLEASE XNI"/>
    <property type="match status" value="1"/>
</dbReference>
<evidence type="ECO:0000256" key="7">
    <source>
        <dbReference type="ARBA" id="ARBA00023125"/>
    </source>
</evidence>
<gene>
    <name evidence="8" type="primary">xni</name>
    <name evidence="8" type="synonym">ygdG</name>
    <name evidence="10" type="ORF">A9Q75_16390</name>
</gene>
<dbReference type="Gene3D" id="1.10.150.20">
    <property type="entry name" value="5' to 3' exonuclease, C-terminal subdomain"/>
    <property type="match status" value="1"/>
</dbReference>
<proteinExistence type="inferred from homology"/>
<evidence type="ECO:0000259" key="9">
    <source>
        <dbReference type="SMART" id="SM00475"/>
    </source>
</evidence>
<keyword evidence="2 8" id="KW-0479">Metal-binding</keyword>
<dbReference type="GO" id="GO:0017108">
    <property type="term" value="F:5'-flap endonuclease activity"/>
    <property type="evidence" value="ECO:0007669"/>
    <property type="project" value="UniProtKB-UniRule"/>
</dbReference>
<comment type="function">
    <text evidence="8">Has flap endonuclease activity. During DNA replication, flap endonucleases cleave the 5'-overhanging flap structure that is generated by displacement synthesis when DNA polymerase encounters the 5'-end of a downstream Okazaki fragment.</text>
</comment>
<dbReference type="InterPro" id="IPR002421">
    <property type="entry name" value="5-3_exonuclease"/>
</dbReference>
<keyword evidence="6 8" id="KW-0630">Potassium</keyword>
<organism evidence="10 11">
    <name type="scientific">Colwellia psychrerythraea</name>
    <name type="common">Vibrio psychroerythus</name>
    <dbReference type="NCBI Taxonomy" id="28229"/>
    <lineage>
        <taxon>Bacteria</taxon>
        <taxon>Pseudomonadati</taxon>
        <taxon>Pseudomonadota</taxon>
        <taxon>Gammaproteobacteria</taxon>
        <taxon>Alteromonadales</taxon>
        <taxon>Colwelliaceae</taxon>
        <taxon>Colwellia</taxon>
    </lineage>
</organism>
<dbReference type="HAMAP" id="MF_01192">
    <property type="entry name" value="Xni"/>
    <property type="match status" value="1"/>
</dbReference>
<dbReference type="CDD" id="cd09898">
    <property type="entry name" value="H3TH_53EXO"/>
    <property type="match status" value="1"/>
</dbReference>
<dbReference type="InterPro" id="IPR038969">
    <property type="entry name" value="FEN"/>
</dbReference>
<comment type="cofactor">
    <cofactor evidence="8">
        <name>Mg(2+)</name>
        <dbReference type="ChEBI" id="CHEBI:18420"/>
    </cofactor>
    <text evidence="8">Binds 2 Mg(2+) per subunit. Only one magnesium ion has a direct interaction with the protein, the other interactions are indirect.</text>
</comment>
<dbReference type="Pfam" id="PF02739">
    <property type="entry name" value="5_3_exonuc_N"/>
    <property type="match status" value="1"/>
</dbReference>
<feature type="binding site" evidence="8">
    <location>
        <position position="203"/>
    </location>
    <ligand>
        <name>K(+)</name>
        <dbReference type="ChEBI" id="CHEBI:29103"/>
    </ligand>
</feature>
<feature type="binding site" evidence="8">
    <location>
        <position position="125"/>
    </location>
    <ligand>
        <name>Mg(2+)</name>
        <dbReference type="ChEBI" id="CHEBI:18420"/>
    </ligand>
</feature>
<evidence type="ECO:0000256" key="8">
    <source>
        <dbReference type="HAMAP-Rule" id="MF_01192"/>
    </source>
</evidence>
<dbReference type="InterPro" id="IPR008918">
    <property type="entry name" value="HhH2"/>
</dbReference>
<keyword evidence="4 8" id="KW-0378">Hydrolase</keyword>
<comment type="similarity">
    <text evidence="8">Belongs to the Xni family.</text>
</comment>
<evidence type="ECO:0000256" key="6">
    <source>
        <dbReference type="ARBA" id="ARBA00022958"/>
    </source>
</evidence>
<feature type="binding site" evidence="8">
    <location>
        <position position="206"/>
    </location>
    <ligand>
        <name>K(+)</name>
        <dbReference type="ChEBI" id="CHEBI:29103"/>
    </ligand>
</feature>
<dbReference type="NCBIfam" id="NF007017">
    <property type="entry name" value="PRK09482.1"/>
    <property type="match status" value="1"/>
</dbReference>
<dbReference type="GO" id="GO:0030955">
    <property type="term" value="F:potassium ion binding"/>
    <property type="evidence" value="ECO:0007669"/>
    <property type="project" value="UniProtKB-UniRule"/>
</dbReference>
<evidence type="ECO:0000313" key="11">
    <source>
        <dbReference type="Proteomes" id="UP000243053"/>
    </source>
</evidence>
<keyword evidence="3 8" id="KW-0255">Endonuclease</keyword>
<keyword evidence="7 8" id="KW-0238">DNA-binding</keyword>
<evidence type="ECO:0000256" key="4">
    <source>
        <dbReference type="ARBA" id="ARBA00022801"/>
    </source>
</evidence>
<dbReference type="InterPro" id="IPR020046">
    <property type="entry name" value="5-3_exonucl_a-hlix_arch_N"/>
</dbReference>
<protein>
    <recommendedName>
        <fullName evidence="8">Flap endonuclease Xni</fullName>
        <shortName evidence="8">FEN</shortName>
        <ecNumber evidence="8">3.1.-.-</ecNumber>
    </recommendedName>
</protein>
<keyword evidence="5 8" id="KW-0460">Magnesium</keyword>
<comment type="caution">
    <text evidence="10">The sequence shown here is derived from an EMBL/GenBank/DDBJ whole genome shotgun (WGS) entry which is preliminary data.</text>
</comment>
<dbReference type="EMBL" id="MAAF01000100">
    <property type="protein sequence ID" value="OUR76536.1"/>
    <property type="molecule type" value="Genomic_DNA"/>
</dbReference>
<dbReference type="SMART" id="SM00475">
    <property type="entry name" value="53EXOc"/>
    <property type="match status" value="1"/>
</dbReference>
<accession>A0A1Y5E552</accession>
<name>A0A1Y5E552_COLPS</name>
<dbReference type="GO" id="GO:0000287">
    <property type="term" value="F:magnesium ion binding"/>
    <property type="evidence" value="ECO:0007669"/>
    <property type="project" value="UniProtKB-UniRule"/>
</dbReference>
<dbReference type="EC" id="3.1.-.-" evidence="8"/>
<comment type="cofactor">
    <cofactor evidence="8">
        <name>K(+)</name>
        <dbReference type="ChEBI" id="CHEBI:29103"/>
    </cofactor>
    <text evidence="8">Binds 1 K(+) per subunit. The potassium ion strongly increases the affinity for DNA.</text>
</comment>
<dbReference type="AlphaFoldDB" id="A0A1Y5E552"/>
<evidence type="ECO:0000313" key="10">
    <source>
        <dbReference type="EMBL" id="OUR76536.1"/>
    </source>
</evidence>
<reference evidence="11" key="1">
    <citation type="journal article" date="2017" name="Proc. Natl. Acad. Sci. U.S.A.">
        <title>Simulation of Deepwater Horizon oil plume reveals substrate specialization within a complex community of hydrocarbon degraders.</title>
        <authorList>
            <person name="Hu P."/>
            <person name="Dubinsky E.A."/>
            <person name="Probst A.J."/>
            <person name="Wang J."/>
            <person name="Sieber C.M.K."/>
            <person name="Tom L.M."/>
            <person name="Gardinali P."/>
            <person name="Banfield J.F."/>
            <person name="Atlas R.M."/>
            <person name="Andersen G.L."/>
        </authorList>
    </citation>
    <scope>NUCLEOTIDE SEQUENCE [LARGE SCALE GENOMIC DNA]</scope>
</reference>
<sequence>MSAHLILIDALNLIRRVYAVQERPFIQIKQDHDDKLSASTLKQVLFNTQKTSVNALIKIIGQHQPTHALAVFDSQQPCWRYQLFEGYKKGRKKMPDHLANKLVDIQDAFMDQGVDSLTSDEDEADDLIATLAVKMALHGQKVTIISTDKGFLSLLSPNIHIYDYFNRRYLDEEHVQNKFGVKTSQLIDFWTLTGDNTNKIEGVSGIGQVNAAKLLNQYGSLKALLEASDLKDSLTEKLTQSLEQMDLARKLLTLKQDIPLGFNLKDIRLTTPSSAPEIHGNIGAIHDNKS</sequence>
<dbReference type="GO" id="GO:0003677">
    <property type="term" value="F:DNA binding"/>
    <property type="evidence" value="ECO:0007669"/>
    <property type="project" value="UniProtKB-UniRule"/>
</dbReference>
<evidence type="ECO:0000256" key="3">
    <source>
        <dbReference type="ARBA" id="ARBA00022759"/>
    </source>
</evidence>
<comment type="caution">
    <text evidence="8">Lacks conserved residue(s) required for the propagation of feature annotation.</text>
</comment>
<dbReference type="FunFam" id="1.10.150.20:FF:000003">
    <property type="entry name" value="DNA polymerase I"/>
    <property type="match status" value="1"/>
</dbReference>
<feature type="binding site" evidence="8">
    <location>
        <position position="192"/>
    </location>
    <ligand>
        <name>K(+)</name>
        <dbReference type="ChEBI" id="CHEBI:29103"/>
    </ligand>
</feature>
<dbReference type="Proteomes" id="UP000243053">
    <property type="component" value="Unassembled WGS sequence"/>
</dbReference>
<evidence type="ECO:0000256" key="5">
    <source>
        <dbReference type="ARBA" id="ARBA00022842"/>
    </source>
</evidence>
<dbReference type="SMART" id="SM00279">
    <property type="entry name" value="HhH2"/>
    <property type="match status" value="1"/>
</dbReference>
<dbReference type="GO" id="GO:0033567">
    <property type="term" value="P:DNA replication, Okazaki fragment processing"/>
    <property type="evidence" value="ECO:0007669"/>
    <property type="project" value="UniProtKB-UniRule"/>
</dbReference>
<dbReference type="Pfam" id="PF01367">
    <property type="entry name" value="5_3_exonuc"/>
    <property type="match status" value="1"/>
</dbReference>
<evidence type="ECO:0000256" key="1">
    <source>
        <dbReference type="ARBA" id="ARBA00022722"/>
    </source>
</evidence>